<gene>
    <name evidence="2" type="ORF">BS78_K079400</name>
</gene>
<comment type="caution">
    <text evidence="2">The sequence shown here is derived from an EMBL/GenBank/DDBJ whole genome shotgun (WGS) entry which is preliminary data.</text>
</comment>
<comment type="subcellular location">
    <subcellularLocation>
        <location evidence="1">Secreted</location>
        <location evidence="1">Extracellular space</location>
        <location evidence="1">Apoplast</location>
    </subcellularLocation>
</comment>
<dbReference type="Proteomes" id="UP001164776">
    <property type="component" value="Unassembled WGS sequence"/>
</dbReference>
<evidence type="ECO:0000256" key="1">
    <source>
        <dbReference type="RuleBase" id="RU363099"/>
    </source>
</evidence>
<keyword evidence="1" id="KW-0052">Apoplast</keyword>
<organism evidence="2 3">
    <name type="scientific">Paspalum vaginatum</name>
    <name type="common">seashore paspalum</name>
    <dbReference type="NCBI Taxonomy" id="158149"/>
    <lineage>
        <taxon>Eukaryota</taxon>
        <taxon>Viridiplantae</taxon>
        <taxon>Streptophyta</taxon>
        <taxon>Embryophyta</taxon>
        <taxon>Tracheophyta</taxon>
        <taxon>Spermatophyta</taxon>
        <taxon>Magnoliopsida</taxon>
        <taxon>Liliopsida</taxon>
        <taxon>Poales</taxon>
        <taxon>Poaceae</taxon>
        <taxon>PACMAD clade</taxon>
        <taxon>Panicoideae</taxon>
        <taxon>Andropogonodae</taxon>
        <taxon>Paspaleae</taxon>
        <taxon>Paspalinae</taxon>
        <taxon>Paspalum</taxon>
    </lineage>
</organism>
<keyword evidence="3" id="KW-1185">Reference proteome</keyword>
<accession>A0A9W8CFE8</accession>
<reference evidence="2 3" key="1">
    <citation type="submission" date="2022-10" db="EMBL/GenBank/DDBJ databases">
        <title>WGS assembly of Paspalum vaginatum 540-79.</title>
        <authorList>
            <person name="Sun G."/>
            <person name="Wase N."/>
            <person name="Shu S."/>
            <person name="Jenkins J."/>
            <person name="Zhou B."/>
            <person name="Torres-Rodriguez J."/>
            <person name="Chen C."/>
            <person name="Sandor L."/>
            <person name="Plott C."/>
            <person name="Yoshinga Y."/>
            <person name="Daum C."/>
            <person name="Qi P."/>
            <person name="Barry K."/>
            <person name="Lipzen A."/>
            <person name="Berry L."/>
            <person name="Pedersen C."/>
            <person name="Gottilla T."/>
            <person name="Foltz A."/>
            <person name="Yu H."/>
            <person name="O'Malley R."/>
            <person name="Zhang C."/>
            <person name="Devos K."/>
            <person name="Sigmon B."/>
            <person name="Yu B."/>
            <person name="Obata T."/>
            <person name="Schmutz J."/>
            <person name="Schnable J."/>
        </authorList>
    </citation>
    <scope>NUCLEOTIDE SEQUENCE [LARGE SCALE GENOMIC DNA]</scope>
    <source>
        <strain evidence="3">cv. 540-79</strain>
    </source>
</reference>
<protein>
    <recommendedName>
        <fullName evidence="1">Dirigent protein</fullName>
    </recommendedName>
</protein>
<name>A0A9W8CFE8_9POAL</name>
<dbReference type="InterPro" id="IPR004265">
    <property type="entry name" value="Dirigent"/>
</dbReference>
<sequence length="159" mass="17350">MAFRCETVPLPQPRVQQEIKMTLYTKELYIGANANTIQDNPFGSNHLLGSIMGVADWPVTVGSDPSATVVGHLRGTYCQVSVSRYVWHFSFGLMFEDTWLNGSTLALSGTTSGIDGEWSIVGGTGQLNMATGTVKRRTIVEDGGSRVSELKIHAYYTPM</sequence>
<dbReference type="Pfam" id="PF03018">
    <property type="entry name" value="Dirigent"/>
    <property type="match status" value="1"/>
</dbReference>
<evidence type="ECO:0000313" key="3">
    <source>
        <dbReference type="Proteomes" id="UP001164776"/>
    </source>
</evidence>
<evidence type="ECO:0000313" key="2">
    <source>
        <dbReference type="EMBL" id="KAJ1256150.1"/>
    </source>
</evidence>
<keyword evidence="1" id="KW-0964">Secreted</keyword>
<dbReference type="EMBL" id="MU629549">
    <property type="protein sequence ID" value="KAJ1256150.1"/>
    <property type="molecule type" value="Genomic_DNA"/>
</dbReference>
<dbReference type="AlphaFoldDB" id="A0A9W8CFE8"/>
<dbReference type="OrthoDB" id="675103at2759"/>
<comment type="function">
    <text evidence="1">Dirigent proteins impart stereoselectivity on the phenoxy radical-coupling reaction, yielding optically active lignans from two molecules of coniferyl alcohol in the biosynthesis of lignans, flavonolignans, and alkaloids and thus plays a central role in plant secondary metabolism.</text>
</comment>
<dbReference type="GO" id="GO:0048046">
    <property type="term" value="C:apoplast"/>
    <property type="evidence" value="ECO:0007669"/>
    <property type="project" value="UniProtKB-SubCell"/>
</dbReference>
<proteinExistence type="inferred from homology"/>
<comment type="similarity">
    <text evidence="1">Belongs to the plant dirigent protein family.</text>
</comment>
<comment type="subunit">
    <text evidence="1">Homodimer.</text>
</comment>
<dbReference type="PANTHER" id="PTHR21495">
    <property type="entry name" value="NUCLEOPORIN-RELATED"/>
    <property type="match status" value="1"/>
</dbReference>